<reference evidence="1 2" key="1">
    <citation type="journal article" date="2016" name="Nat. Commun.">
        <title>Thousands of microbial genomes shed light on interconnected biogeochemical processes in an aquifer system.</title>
        <authorList>
            <person name="Anantharaman K."/>
            <person name="Brown C.T."/>
            <person name="Hug L.A."/>
            <person name="Sharon I."/>
            <person name="Castelle C.J."/>
            <person name="Probst A.J."/>
            <person name="Thomas B.C."/>
            <person name="Singh A."/>
            <person name="Wilkins M.J."/>
            <person name="Karaoz U."/>
            <person name="Brodie E.L."/>
            <person name="Williams K.H."/>
            <person name="Hubbard S.S."/>
            <person name="Banfield J.F."/>
        </authorList>
    </citation>
    <scope>NUCLEOTIDE SEQUENCE [LARGE SCALE GENOMIC DNA]</scope>
</reference>
<name>A0A1G2FCA3_9BACT</name>
<dbReference type="Proteomes" id="UP000176974">
    <property type="component" value="Unassembled WGS sequence"/>
</dbReference>
<proteinExistence type="predicted"/>
<gene>
    <name evidence="1" type="ORF">A2815_02710</name>
</gene>
<protein>
    <submittedName>
        <fullName evidence="1">Uncharacterized protein</fullName>
    </submittedName>
</protein>
<evidence type="ECO:0000313" key="2">
    <source>
        <dbReference type="Proteomes" id="UP000176974"/>
    </source>
</evidence>
<sequence>MKEKKTAEIIENLLKEEEAENTLISLYILLLDFGVENCLLEDQRDGFRDGMDILYRESLKHKQFIEDIFNNYKSNPL</sequence>
<organism evidence="1 2">
    <name type="scientific">Candidatus Portnoybacteria bacterium RIFCSPHIGHO2_01_FULL_40_12b</name>
    <dbReference type="NCBI Taxonomy" id="1801994"/>
    <lineage>
        <taxon>Bacteria</taxon>
        <taxon>Candidatus Portnoyibacteriota</taxon>
    </lineage>
</organism>
<comment type="caution">
    <text evidence="1">The sequence shown here is derived from an EMBL/GenBank/DDBJ whole genome shotgun (WGS) entry which is preliminary data.</text>
</comment>
<dbReference type="AlphaFoldDB" id="A0A1G2FCA3"/>
<accession>A0A1G2FCA3</accession>
<dbReference type="EMBL" id="MHMY01000013">
    <property type="protein sequence ID" value="OGZ35250.1"/>
    <property type="molecule type" value="Genomic_DNA"/>
</dbReference>
<evidence type="ECO:0000313" key="1">
    <source>
        <dbReference type="EMBL" id="OGZ35250.1"/>
    </source>
</evidence>